<keyword evidence="2" id="KW-1185">Reference proteome</keyword>
<sequence>MDKKEELLRDIKSLISNVLSDVAYQSSHLNGEYHIKFNLPGGMEFTKVVSENEYLKLVNENILLQIRSTLERLEI</sequence>
<reference evidence="1 2" key="1">
    <citation type="submission" date="2018-11" db="EMBL/GenBank/DDBJ databases">
        <title>Genomic Encyclopedia of Type Strains, Phase IV (KMG-IV): sequencing the most valuable type-strain genomes for metagenomic binning, comparative biology and taxonomic classification.</title>
        <authorList>
            <person name="Goeker M."/>
        </authorList>
    </citation>
    <scope>NUCLEOTIDE SEQUENCE [LARGE SCALE GENOMIC DNA]</scope>
    <source>
        <strain evidence="1 2">DSM 29158</strain>
    </source>
</reference>
<dbReference type="Proteomes" id="UP000277108">
    <property type="component" value="Unassembled WGS sequence"/>
</dbReference>
<proteinExistence type="predicted"/>
<dbReference type="EMBL" id="RKRK01000003">
    <property type="protein sequence ID" value="RPF56762.1"/>
    <property type="molecule type" value="Genomic_DNA"/>
</dbReference>
<comment type="caution">
    <text evidence="1">The sequence shown here is derived from an EMBL/GenBank/DDBJ whole genome shotgun (WGS) entry which is preliminary data.</text>
</comment>
<evidence type="ECO:0000313" key="1">
    <source>
        <dbReference type="EMBL" id="RPF56762.1"/>
    </source>
</evidence>
<protein>
    <submittedName>
        <fullName evidence="1">Uncharacterized protein</fullName>
    </submittedName>
</protein>
<organism evidence="1 2">
    <name type="scientific">Abyssicoccus albus</name>
    <dbReference type="NCBI Taxonomy" id="1817405"/>
    <lineage>
        <taxon>Bacteria</taxon>
        <taxon>Bacillati</taxon>
        <taxon>Bacillota</taxon>
        <taxon>Bacilli</taxon>
        <taxon>Bacillales</taxon>
        <taxon>Abyssicoccaceae</taxon>
    </lineage>
</organism>
<dbReference type="RefSeq" id="WP_077141058.1">
    <property type="nucleotide sequence ID" value="NZ_CBCSGK010000004.1"/>
</dbReference>
<name>A0A1Q1G3R8_9BACL</name>
<accession>A0A3N5CAI5</accession>
<dbReference type="AlphaFoldDB" id="A0A1Q1G3R8"/>
<accession>A0A1Q1G3R8</accession>
<dbReference type="STRING" id="1849491.BVH56_08755"/>
<evidence type="ECO:0000313" key="2">
    <source>
        <dbReference type="Proteomes" id="UP000277108"/>
    </source>
</evidence>
<gene>
    <name evidence="1" type="ORF">EDD62_1422</name>
</gene>